<proteinExistence type="predicted"/>
<keyword evidence="1" id="KW-0472">Membrane</keyword>
<dbReference type="EMBL" id="UINC01065598">
    <property type="protein sequence ID" value="SVB95434.1"/>
    <property type="molecule type" value="Genomic_DNA"/>
</dbReference>
<gene>
    <name evidence="2" type="ORF">METZ01_LOCUS248288</name>
</gene>
<sequence>MAKRHAAETPGMILATANEAALTISPMSWVWFVGAVLVFLALDLGVFHRKAHAVGFREALIWTAIWFSMAMAFA</sequence>
<evidence type="ECO:0000256" key="1">
    <source>
        <dbReference type="SAM" id="Phobius"/>
    </source>
</evidence>
<organism evidence="2">
    <name type="scientific">marine metagenome</name>
    <dbReference type="NCBI Taxonomy" id="408172"/>
    <lineage>
        <taxon>unclassified sequences</taxon>
        <taxon>metagenomes</taxon>
        <taxon>ecological metagenomes</taxon>
    </lineage>
</organism>
<reference evidence="2" key="1">
    <citation type="submission" date="2018-05" db="EMBL/GenBank/DDBJ databases">
        <authorList>
            <person name="Lanie J.A."/>
            <person name="Ng W.-L."/>
            <person name="Kazmierczak K.M."/>
            <person name="Andrzejewski T.M."/>
            <person name="Davidsen T.M."/>
            <person name="Wayne K.J."/>
            <person name="Tettelin H."/>
            <person name="Glass J.I."/>
            <person name="Rusch D."/>
            <person name="Podicherti R."/>
            <person name="Tsui H.-C.T."/>
            <person name="Winkler M.E."/>
        </authorList>
    </citation>
    <scope>NUCLEOTIDE SEQUENCE</scope>
</reference>
<evidence type="ECO:0000313" key="2">
    <source>
        <dbReference type="EMBL" id="SVB95434.1"/>
    </source>
</evidence>
<feature type="non-terminal residue" evidence="2">
    <location>
        <position position="74"/>
    </location>
</feature>
<evidence type="ECO:0008006" key="3">
    <source>
        <dbReference type="Google" id="ProtNLM"/>
    </source>
</evidence>
<accession>A0A382I6U5</accession>
<protein>
    <recommendedName>
        <fullName evidence="3">TerC family protein</fullName>
    </recommendedName>
</protein>
<feature type="transmembrane region" description="Helical" evidence="1">
    <location>
        <begin position="54"/>
        <end position="73"/>
    </location>
</feature>
<dbReference type="AlphaFoldDB" id="A0A382I6U5"/>
<keyword evidence="1" id="KW-0812">Transmembrane</keyword>
<keyword evidence="1" id="KW-1133">Transmembrane helix</keyword>
<name>A0A382I6U5_9ZZZZ</name>
<feature type="transmembrane region" description="Helical" evidence="1">
    <location>
        <begin position="29"/>
        <end position="47"/>
    </location>
</feature>